<sequence>MTATQLSASVLLWKYTAAVTSTGENDAIRLIRRESGCAAKYAGRGTKVGALRGRARWLKC</sequence>
<organism evidence="1 2">
    <name type="scientific">Escherichia coli O157:H7</name>
    <dbReference type="NCBI Taxonomy" id="83334"/>
    <lineage>
        <taxon>Bacteria</taxon>
        <taxon>Pseudomonadati</taxon>
        <taxon>Pseudomonadota</taxon>
        <taxon>Gammaproteobacteria</taxon>
        <taxon>Enterobacterales</taxon>
        <taxon>Enterobacteriaceae</taxon>
        <taxon>Escherichia</taxon>
    </lineage>
</organism>
<dbReference type="Proteomes" id="UP000177471">
    <property type="component" value="Chromosome"/>
</dbReference>
<evidence type="ECO:0000313" key="2">
    <source>
        <dbReference type="Proteomes" id="UP000177471"/>
    </source>
</evidence>
<gene>
    <name evidence="1" type="ORF">AU473_02970</name>
</gene>
<name>A0AAN1AGR9_ECO57</name>
<accession>A0AAN1AGR9</accession>
<evidence type="ECO:0000313" key="1">
    <source>
        <dbReference type="EMBL" id="APA39911.1"/>
    </source>
</evidence>
<dbReference type="AlphaFoldDB" id="A0AAN1AGR9"/>
<proteinExistence type="predicted"/>
<dbReference type="EMBL" id="CP017669">
    <property type="protein sequence ID" value="APA39911.1"/>
    <property type="molecule type" value="Genomic_DNA"/>
</dbReference>
<protein>
    <submittedName>
        <fullName evidence="1">Uncharacterized protein</fullName>
    </submittedName>
</protein>
<reference evidence="1 2" key="1">
    <citation type="submission" date="2016-10" db="EMBL/GenBank/DDBJ databases">
        <title>E. coli O157:H7 PA20.</title>
        <authorList>
            <person name="Uhlich G.A."/>
            <person name="Chen C.-Y."/>
            <person name="Paoli G."/>
        </authorList>
    </citation>
    <scope>NUCLEOTIDE SEQUENCE [LARGE SCALE GENOMIC DNA]</scope>
    <source>
        <strain evidence="1 2">PA20</strain>
    </source>
</reference>